<dbReference type="AlphaFoldDB" id="A0A2H6KFZ9"/>
<dbReference type="EMBL" id="BDSA01000003">
    <property type="protein sequence ID" value="GBE61921.1"/>
    <property type="molecule type" value="Genomic_DNA"/>
</dbReference>
<accession>A0A2H6KFZ9</accession>
<evidence type="ECO:0000256" key="4">
    <source>
        <dbReference type="ARBA" id="ARBA00023136"/>
    </source>
</evidence>
<comment type="caution">
    <text evidence="7">The sequence shown here is derived from an EMBL/GenBank/DDBJ whole genome shotgun (WGS) entry which is preliminary data.</text>
</comment>
<evidence type="ECO:0000256" key="1">
    <source>
        <dbReference type="ARBA" id="ARBA00004370"/>
    </source>
</evidence>
<evidence type="ECO:0000256" key="5">
    <source>
        <dbReference type="RuleBase" id="RU363076"/>
    </source>
</evidence>
<gene>
    <name evidence="7" type="ORF">BOVATA_034140</name>
</gene>
<dbReference type="VEuPathDB" id="PiroplasmaDB:BOVATA_034140"/>
<evidence type="ECO:0000313" key="8">
    <source>
        <dbReference type="Proteomes" id="UP000236319"/>
    </source>
</evidence>
<proteinExistence type="inferred from homology"/>
<evidence type="ECO:0000256" key="6">
    <source>
        <dbReference type="SAM" id="MobiDB-lite"/>
    </source>
</evidence>
<organism evidence="7 8">
    <name type="scientific">Babesia ovata</name>
    <dbReference type="NCBI Taxonomy" id="189622"/>
    <lineage>
        <taxon>Eukaryota</taxon>
        <taxon>Sar</taxon>
        <taxon>Alveolata</taxon>
        <taxon>Apicomplexa</taxon>
        <taxon>Aconoidasida</taxon>
        <taxon>Piroplasmida</taxon>
        <taxon>Babesiidae</taxon>
        <taxon>Babesia</taxon>
    </lineage>
</organism>
<feature type="transmembrane region" description="Helical" evidence="5">
    <location>
        <begin position="150"/>
        <end position="170"/>
    </location>
</feature>
<sequence>MSFVVRLGTCSLWRCVGCSPAVRLPAGAYTGRAWLHIRRLATTKSEAPSNNAPLDSGARPRDLEQKPAAGESGLTLPRDGSPLRCTEDQWLYRPTSSEVDLFRNSTLLPPRPIDVEGSVVVRLVDLHEGVTSPVGQSVFYSEYGVRRGELLRFMLLGSFFISVFCSLGYWQLRRRKWKVDILNRRREALSQPVVKVDSFSQLVKALGASDDACSSIEYRCVECTGVLDTSCCMLVGPRPSLYESYGGSSGYCVVLPLRFRDGSCVLVNLGWLDSESALNGVGCPELVTLRGVLVGGEINDSLVASAKQRIIDTYQGVLSALLGWSFPSASAYVNRPRRLSRNDSRNVYRYLDPSNMSSEVYSSPLDTTSRYALNAYDVLYHDDVTAPSGDDSTSNPETSATEEPAFLPKSRIGREVRSTRPPYQRRQKSDYLLFYADPDTHTNYAYQWFLMAGSIAGMCAYKVFRVRRTLRSVM</sequence>
<keyword evidence="3 5" id="KW-1133">Transmembrane helix</keyword>
<dbReference type="RefSeq" id="XP_028868164.1">
    <property type="nucleotide sequence ID" value="XM_029012331.1"/>
</dbReference>
<feature type="region of interest" description="Disordered" evidence="6">
    <location>
        <begin position="45"/>
        <end position="81"/>
    </location>
</feature>
<keyword evidence="8" id="KW-1185">Reference proteome</keyword>
<comment type="subcellular location">
    <subcellularLocation>
        <location evidence="1">Membrane</location>
    </subcellularLocation>
    <subcellularLocation>
        <location evidence="5">Mitochondrion inner membrane</location>
        <topology evidence="5">Multi-pass membrane protein</topology>
    </subcellularLocation>
</comment>
<keyword evidence="4 5" id="KW-0472">Membrane</keyword>
<dbReference type="InterPro" id="IPR045214">
    <property type="entry name" value="Surf1/Surf4"/>
</dbReference>
<feature type="transmembrane region" description="Helical" evidence="5">
    <location>
        <begin position="445"/>
        <end position="464"/>
    </location>
</feature>
<evidence type="ECO:0000313" key="7">
    <source>
        <dbReference type="EMBL" id="GBE61921.1"/>
    </source>
</evidence>
<dbReference type="PROSITE" id="PS50895">
    <property type="entry name" value="SURF1"/>
    <property type="match status" value="1"/>
</dbReference>
<reference evidence="7 8" key="1">
    <citation type="journal article" date="2017" name="BMC Genomics">
        <title>Whole-genome assembly of Babesia ovata and comparative genomics between closely related pathogens.</title>
        <authorList>
            <person name="Yamagishi J."/>
            <person name="Asada M."/>
            <person name="Hakimi H."/>
            <person name="Tanaka T.Q."/>
            <person name="Sugimoto C."/>
            <person name="Kawazu S."/>
        </authorList>
    </citation>
    <scope>NUCLEOTIDE SEQUENCE [LARGE SCALE GENOMIC DNA]</scope>
    <source>
        <strain evidence="7 8">Miyake</strain>
    </source>
</reference>
<name>A0A2H6KFZ9_9APIC</name>
<comment type="function">
    <text evidence="5">Probably involved in the biogenesis of the COX complex.</text>
</comment>
<dbReference type="GeneID" id="39875691"/>
<dbReference type="Proteomes" id="UP000236319">
    <property type="component" value="Unassembled WGS sequence"/>
</dbReference>
<evidence type="ECO:0000256" key="3">
    <source>
        <dbReference type="ARBA" id="ARBA00022989"/>
    </source>
</evidence>
<protein>
    <recommendedName>
        <fullName evidence="5">SURF1-like protein</fullName>
    </recommendedName>
</protein>
<keyword evidence="5" id="KW-0496">Mitochondrion</keyword>
<dbReference type="PANTHER" id="PTHR23427">
    <property type="entry name" value="SURFEIT LOCUS PROTEIN"/>
    <property type="match status" value="1"/>
</dbReference>
<dbReference type="InterPro" id="IPR002994">
    <property type="entry name" value="Surf1/Shy1"/>
</dbReference>
<dbReference type="PANTHER" id="PTHR23427:SF2">
    <property type="entry name" value="SURFEIT LOCUS PROTEIN 1"/>
    <property type="match status" value="1"/>
</dbReference>
<evidence type="ECO:0000256" key="2">
    <source>
        <dbReference type="ARBA" id="ARBA00022692"/>
    </source>
</evidence>
<dbReference type="Pfam" id="PF02104">
    <property type="entry name" value="SURF1"/>
    <property type="match status" value="1"/>
</dbReference>
<keyword evidence="2 5" id="KW-0812">Transmembrane</keyword>
<dbReference type="OrthoDB" id="10040024at2759"/>
<keyword evidence="5" id="KW-0999">Mitochondrion inner membrane</keyword>
<dbReference type="GO" id="GO:0005743">
    <property type="term" value="C:mitochondrial inner membrane"/>
    <property type="evidence" value="ECO:0007669"/>
    <property type="project" value="UniProtKB-SubCell"/>
</dbReference>
<comment type="similarity">
    <text evidence="5">Belongs to the SURF1 family.</text>
</comment>
<dbReference type="CDD" id="cd06662">
    <property type="entry name" value="SURF1"/>
    <property type="match status" value="1"/>
</dbReference>